<sequence>MRHLFFPSSPPPPPPVPPSSVRHKPRSEEQSSLTYTDIHTSRYRKNKPMTGGHAAHTIQLRCAPSLPITPGLLSHYSFPATSYNSFLHPTP</sequence>
<name>A0A5B7D6X8_PORTR</name>
<feature type="compositionally biased region" description="Pro residues" evidence="1">
    <location>
        <begin position="8"/>
        <end position="18"/>
    </location>
</feature>
<accession>A0A5B7D6X8</accession>
<comment type="caution">
    <text evidence="2">The sequence shown here is derived from an EMBL/GenBank/DDBJ whole genome shotgun (WGS) entry which is preliminary data.</text>
</comment>
<evidence type="ECO:0000313" key="2">
    <source>
        <dbReference type="EMBL" id="MPC17048.1"/>
    </source>
</evidence>
<proteinExistence type="predicted"/>
<organism evidence="2 3">
    <name type="scientific">Portunus trituberculatus</name>
    <name type="common">Swimming crab</name>
    <name type="synonym">Neptunus trituberculatus</name>
    <dbReference type="NCBI Taxonomy" id="210409"/>
    <lineage>
        <taxon>Eukaryota</taxon>
        <taxon>Metazoa</taxon>
        <taxon>Ecdysozoa</taxon>
        <taxon>Arthropoda</taxon>
        <taxon>Crustacea</taxon>
        <taxon>Multicrustacea</taxon>
        <taxon>Malacostraca</taxon>
        <taxon>Eumalacostraca</taxon>
        <taxon>Eucarida</taxon>
        <taxon>Decapoda</taxon>
        <taxon>Pleocyemata</taxon>
        <taxon>Brachyura</taxon>
        <taxon>Eubrachyura</taxon>
        <taxon>Portunoidea</taxon>
        <taxon>Portunidae</taxon>
        <taxon>Portuninae</taxon>
        <taxon>Portunus</taxon>
    </lineage>
</organism>
<keyword evidence="3" id="KW-1185">Reference proteome</keyword>
<gene>
    <name evidence="2" type="ORF">E2C01_009892</name>
</gene>
<evidence type="ECO:0000313" key="3">
    <source>
        <dbReference type="Proteomes" id="UP000324222"/>
    </source>
</evidence>
<dbReference type="EMBL" id="VSRR010000556">
    <property type="protein sequence ID" value="MPC17048.1"/>
    <property type="molecule type" value="Genomic_DNA"/>
</dbReference>
<dbReference type="AlphaFoldDB" id="A0A5B7D6X8"/>
<dbReference type="Proteomes" id="UP000324222">
    <property type="component" value="Unassembled WGS sequence"/>
</dbReference>
<feature type="region of interest" description="Disordered" evidence="1">
    <location>
        <begin position="1"/>
        <end position="34"/>
    </location>
</feature>
<reference evidence="2 3" key="1">
    <citation type="submission" date="2019-05" db="EMBL/GenBank/DDBJ databases">
        <title>Another draft genome of Portunus trituberculatus and its Hox gene families provides insights of decapod evolution.</title>
        <authorList>
            <person name="Jeong J.-H."/>
            <person name="Song I."/>
            <person name="Kim S."/>
            <person name="Choi T."/>
            <person name="Kim D."/>
            <person name="Ryu S."/>
            <person name="Kim W."/>
        </authorList>
    </citation>
    <scope>NUCLEOTIDE SEQUENCE [LARGE SCALE GENOMIC DNA]</scope>
    <source>
        <tissue evidence="2">Muscle</tissue>
    </source>
</reference>
<protein>
    <submittedName>
        <fullName evidence="2">Uncharacterized protein</fullName>
    </submittedName>
</protein>
<evidence type="ECO:0000256" key="1">
    <source>
        <dbReference type="SAM" id="MobiDB-lite"/>
    </source>
</evidence>